<accession>A0ABS2U620</accession>
<dbReference type="RefSeq" id="WP_205278024.1">
    <property type="nucleotide sequence ID" value="NZ_JAFFPU010000006.1"/>
</dbReference>
<gene>
    <name evidence="1" type="ORF">JWG45_01525</name>
</gene>
<evidence type="ECO:0000313" key="1">
    <source>
        <dbReference type="EMBL" id="MBM9575823.1"/>
    </source>
</evidence>
<protein>
    <submittedName>
        <fullName evidence="1">Uncharacterized protein</fullName>
    </submittedName>
</protein>
<proteinExistence type="predicted"/>
<keyword evidence="2" id="KW-1185">Reference proteome</keyword>
<dbReference type="SUPFAM" id="SSF53056">
    <property type="entry name" value="beta-carbonic anhydrase, cab"/>
    <property type="match status" value="1"/>
</dbReference>
<comment type="caution">
    <text evidence="1">The sequence shown here is derived from an EMBL/GenBank/DDBJ whole genome shotgun (WGS) entry which is preliminary data.</text>
</comment>
<organism evidence="1 2">
    <name type="scientific">Leptospira ainlahdjerensis</name>
    <dbReference type="NCBI Taxonomy" id="2810033"/>
    <lineage>
        <taxon>Bacteria</taxon>
        <taxon>Pseudomonadati</taxon>
        <taxon>Spirochaetota</taxon>
        <taxon>Spirochaetia</taxon>
        <taxon>Leptospirales</taxon>
        <taxon>Leptospiraceae</taxon>
        <taxon>Leptospira</taxon>
    </lineage>
</organism>
<reference evidence="1 2" key="1">
    <citation type="submission" date="2021-02" db="EMBL/GenBank/DDBJ databases">
        <title>Leptospira ainlahdjerensis sp. nov., Leptospira ainazelensis sp. nov., Leptospira abararensis sp. nov. and Leptospira chreensis sp. nov., four new species isolated from water sources in Algeria.</title>
        <authorList>
            <person name="Amara Korba A."/>
            <person name="Kainiu M."/>
            <person name="Vincent A.T."/>
            <person name="Mariet J.-F."/>
            <person name="Veyrier F.J."/>
            <person name="Goarant C."/>
            <person name="Picardeau M."/>
        </authorList>
    </citation>
    <scope>NUCLEOTIDE SEQUENCE [LARGE SCALE GENOMIC DNA]</scope>
    <source>
        <strain evidence="1 2">201903070</strain>
    </source>
</reference>
<evidence type="ECO:0000313" key="2">
    <source>
        <dbReference type="Proteomes" id="UP000724686"/>
    </source>
</evidence>
<dbReference type="EMBL" id="JAFFPU010000006">
    <property type="protein sequence ID" value="MBM9575823.1"/>
    <property type="molecule type" value="Genomic_DNA"/>
</dbReference>
<name>A0ABS2U620_9LEPT</name>
<dbReference type="Proteomes" id="UP000724686">
    <property type="component" value="Unassembled WGS sequence"/>
</dbReference>
<dbReference type="InterPro" id="IPR036874">
    <property type="entry name" value="Carbonic_anhydrase_sf"/>
</dbReference>
<sequence length="93" mass="10657">MIHHTNCGMALFTEAIIRNLLSESLETASLTDAGWKEVEKGASSKETEWWIALTFPNEFSSVIDDVKRIRNHPFRSRGIYRFTVMFTMSKSVS</sequence>